<protein>
    <recommendedName>
        <fullName evidence="4">Reverse transcriptase</fullName>
    </recommendedName>
</protein>
<evidence type="ECO:0000313" key="2">
    <source>
        <dbReference type="EMBL" id="GAA0172195.1"/>
    </source>
</evidence>
<keyword evidence="3" id="KW-1185">Reference proteome</keyword>
<dbReference type="Proteomes" id="UP001454036">
    <property type="component" value="Unassembled WGS sequence"/>
</dbReference>
<evidence type="ECO:0008006" key="4">
    <source>
        <dbReference type="Google" id="ProtNLM"/>
    </source>
</evidence>
<feature type="compositionally biased region" description="Basic and acidic residues" evidence="1">
    <location>
        <begin position="1"/>
        <end position="14"/>
    </location>
</feature>
<organism evidence="2 3">
    <name type="scientific">Lithospermum erythrorhizon</name>
    <name type="common">Purple gromwell</name>
    <name type="synonym">Lithospermum officinale var. erythrorhizon</name>
    <dbReference type="NCBI Taxonomy" id="34254"/>
    <lineage>
        <taxon>Eukaryota</taxon>
        <taxon>Viridiplantae</taxon>
        <taxon>Streptophyta</taxon>
        <taxon>Embryophyta</taxon>
        <taxon>Tracheophyta</taxon>
        <taxon>Spermatophyta</taxon>
        <taxon>Magnoliopsida</taxon>
        <taxon>eudicotyledons</taxon>
        <taxon>Gunneridae</taxon>
        <taxon>Pentapetalae</taxon>
        <taxon>asterids</taxon>
        <taxon>lamiids</taxon>
        <taxon>Boraginales</taxon>
        <taxon>Boraginaceae</taxon>
        <taxon>Boraginoideae</taxon>
        <taxon>Lithospermeae</taxon>
        <taxon>Lithospermum</taxon>
    </lineage>
</organism>
<dbReference type="AlphaFoldDB" id="A0AAV3R7B9"/>
<sequence length="548" mass="62996">MDNNEDKGERKKDTASPMDDSGVGRGRKRLAKKGGLGLNKDGWCLYEESKEKSVKEKQQKLDVLQQGLIMNDSKKESVILAKEIDRLREMNDIYYQQHFIVEWKVKGDRNTGYFHAVTVQRHKASFITALWDENGVSFLGMNFTVEDVKKGPFSMKKGKAPGPDGMPANFYQFYWNIVQEDITAMVLNCMNKGRFLKKFNFTFITLILKVANATKITQFRPIALCNTIAKLIAKVLVERLKKVLVTIVPESQSALVPNRFITDNILLAYEVHHFIKLRKTGGKYSEICSYLQPKYKYQYQSRILEMQEVTTHGTYLDLPSTISTIKKEVFSSIVGRIKSRIENWKPRLLSKLTTGGALWKTIEKYIGCLLIHSVRQNQKGAWGYRDTHAFNIALLSKEAWRIASDPSSQIALTYKAKYSPNNNFWNAKLGQNLSLTWRSILTARDLLEKGAKWSIGNGKIIQVWKHRWVPHTNSNKLIIPMNSDFPELRVSDLIDQEIGIWKIHVVRNLFFNVDADSILSMPLPNLHRKDTFTWNVGTDIRFTVKTAY</sequence>
<proteinExistence type="predicted"/>
<dbReference type="PANTHER" id="PTHR46890:SF48">
    <property type="entry name" value="RNA-DIRECTED DNA POLYMERASE"/>
    <property type="match status" value="1"/>
</dbReference>
<evidence type="ECO:0000313" key="3">
    <source>
        <dbReference type="Proteomes" id="UP001454036"/>
    </source>
</evidence>
<dbReference type="EMBL" id="BAABME010008009">
    <property type="protein sequence ID" value="GAA0172195.1"/>
    <property type="molecule type" value="Genomic_DNA"/>
</dbReference>
<feature type="region of interest" description="Disordered" evidence="1">
    <location>
        <begin position="1"/>
        <end position="41"/>
    </location>
</feature>
<accession>A0AAV3R7B9</accession>
<evidence type="ECO:0000256" key="1">
    <source>
        <dbReference type="SAM" id="MobiDB-lite"/>
    </source>
</evidence>
<name>A0AAV3R7B9_LITER</name>
<dbReference type="InterPro" id="IPR052343">
    <property type="entry name" value="Retrotransposon-Effector_Assoc"/>
</dbReference>
<reference evidence="2 3" key="1">
    <citation type="submission" date="2024-01" db="EMBL/GenBank/DDBJ databases">
        <title>The complete chloroplast genome sequence of Lithospermum erythrorhizon: insights into the phylogenetic relationship among Boraginaceae species and the maternal lineages of purple gromwells.</title>
        <authorList>
            <person name="Okada T."/>
            <person name="Watanabe K."/>
        </authorList>
    </citation>
    <scope>NUCLEOTIDE SEQUENCE [LARGE SCALE GENOMIC DNA]</scope>
</reference>
<gene>
    <name evidence="2" type="ORF">LIER_26064</name>
</gene>
<dbReference type="PANTHER" id="PTHR46890">
    <property type="entry name" value="NON-LTR RETROLELEMENT REVERSE TRANSCRIPTASE-LIKE PROTEIN-RELATED"/>
    <property type="match status" value="1"/>
</dbReference>
<comment type="caution">
    <text evidence="2">The sequence shown here is derived from an EMBL/GenBank/DDBJ whole genome shotgun (WGS) entry which is preliminary data.</text>
</comment>